<organism evidence="2 3">
    <name type="scientific">Solanum commersonii</name>
    <name type="common">Commerson's wild potato</name>
    <name type="synonym">Commerson's nightshade</name>
    <dbReference type="NCBI Taxonomy" id="4109"/>
    <lineage>
        <taxon>Eukaryota</taxon>
        <taxon>Viridiplantae</taxon>
        <taxon>Streptophyta</taxon>
        <taxon>Embryophyta</taxon>
        <taxon>Tracheophyta</taxon>
        <taxon>Spermatophyta</taxon>
        <taxon>Magnoliopsida</taxon>
        <taxon>eudicotyledons</taxon>
        <taxon>Gunneridae</taxon>
        <taxon>Pentapetalae</taxon>
        <taxon>asterids</taxon>
        <taxon>lamiids</taxon>
        <taxon>Solanales</taxon>
        <taxon>Solanaceae</taxon>
        <taxon>Solanoideae</taxon>
        <taxon>Solaneae</taxon>
        <taxon>Solanum</taxon>
    </lineage>
</organism>
<feature type="domain" description="DUF4283" evidence="1">
    <location>
        <begin position="127"/>
        <end position="207"/>
    </location>
</feature>
<dbReference type="InterPro" id="IPR025558">
    <property type="entry name" value="DUF4283"/>
</dbReference>
<comment type="caution">
    <text evidence="2">The sequence shown here is derived from an EMBL/GenBank/DDBJ whole genome shotgun (WGS) entry which is preliminary data.</text>
</comment>
<gene>
    <name evidence="2" type="ORF">H5410_046261</name>
</gene>
<protein>
    <recommendedName>
        <fullName evidence="1">DUF4283 domain-containing protein</fullName>
    </recommendedName>
</protein>
<evidence type="ECO:0000259" key="1">
    <source>
        <dbReference type="Pfam" id="PF14111"/>
    </source>
</evidence>
<dbReference type="EMBL" id="JACXVP010000009">
    <property type="protein sequence ID" value="KAG5585827.1"/>
    <property type="molecule type" value="Genomic_DNA"/>
</dbReference>
<dbReference type="PANTHER" id="PTHR31286">
    <property type="entry name" value="GLYCINE-RICH CELL WALL STRUCTURAL PROTEIN 1.8-LIKE"/>
    <property type="match status" value="1"/>
</dbReference>
<dbReference type="PANTHER" id="PTHR31286:SF177">
    <property type="entry name" value="ENDONUCLEASE_EXONUCLEASE_PHOSPHATASE"/>
    <property type="match status" value="1"/>
</dbReference>
<evidence type="ECO:0000313" key="2">
    <source>
        <dbReference type="EMBL" id="KAG5585827.1"/>
    </source>
</evidence>
<name>A0A9J5XBS3_SOLCO</name>
<dbReference type="InterPro" id="IPR040256">
    <property type="entry name" value="At4g02000-like"/>
</dbReference>
<reference evidence="2 3" key="1">
    <citation type="submission" date="2020-09" db="EMBL/GenBank/DDBJ databases">
        <title>De no assembly of potato wild relative species, Solanum commersonii.</title>
        <authorList>
            <person name="Cho K."/>
        </authorList>
    </citation>
    <scope>NUCLEOTIDE SEQUENCE [LARGE SCALE GENOMIC DNA]</scope>
    <source>
        <strain evidence="2">LZ3.2</strain>
        <tissue evidence="2">Leaf</tissue>
    </source>
</reference>
<dbReference type="AlphaFoldDB" id="A0A9J5XBS3"/>
<dbReference type="OrthoDB" id="1002340at2759"/>
<keyword evidence="3" id="KW-1185">Reference proteome</keyword>
<evidence type="ECO:0000313" key="3">
    <source>
        <dbReference type="Proteomes" id="UP000824120"/>
    </source>
</evidence>
<proteinExistence type="predicted"/>
<dbReference type="Proteomes" id="UP000824120">
    <property type="component" value="Chromosome 9"/>
</dbReference>
<sequence>MWQMHSPNTVTKSRLLKFITTISNYLRKQQHIFNLTWMYNPNDPKKISIPFSTSALPLKKNNQSSFPNFTITHPPPPTTVPSWGNKFRARNSKNEPKIDLIPSSRSTKQGLQAVMYDRNEYMVNMVDSCKYTLIGKFYGPIPKMEAIRKKFVTQVELSGSVRITHFNTRHIYIDLENELDRANALDSKRLYIEGKFMRIHVWTPIFSQNLKALIVPVWVLLPKLPWHYYYKEFVTHLLADVG</sequence>
<accession>A0A9J5XBS3</accession>
<dbReference type="Pfam" id="PF14111">
    <property type="entry name" value="DUF4283"/>
    <property type="match status" value="1"/>
</dbReference>